<feature type="binding site" evidence="2">
    <location>
        <position position="80"/>
    </location>
    <ligand>
        <name>Mg(2+)</name>
        <dbReference type="ChEBI" id="CHEBI:18420"/>
    </ligand>
</feature>
<feature type="binding site" evidence="2">
    <location>
        <position position="205"/>
    </location>
    <ligand>
        <name>Zn(2+)</name>
        <dbReference type="ChEBI" id="CHEBI:29105"/>
        <label>2</label>
    </ligand>
</feature>
<comment type="cofactor">
    <cofactor evidence="2">
        <name>Zn(2+)</name>
        <dbReference type="ChEBI" id="CHEBI:29105"/>
    </cofactor>
    <text evidence="2">Binds 2 Zn(2+) ions.</text>
</comment>
<feature type="binding site" evidence="2">
    <location>
        <position position="126"/>
    </location>
    <ligand>
        <name>Zn(2+)</name>
        <dbReference type="ChEBI" id="CHEBI:29105"/>
        <label>2</label>
    </ligand>
</feature>
<feature type="binding site" evidence="2">
    <location>
        <position position="85"/>
    </location>
    <ligand>
        <name>Zn(2+)</name>
        <dbReference type="ChEBI" id="CHEBI:29105"/>
        <label>2</label>
    </ligand>
</feature>
<keyword evidence="2" id="KW-0479">Metal-binding</keyword>
<dbReference type="Pfam" id="PF00245">
    <property type="entry name" value="Alk_phosphatase"/>
    <property type="match status" value="1"/>
</dbReference>
<dbReference type="EC" id="3.1.3.1" evidence="1"/>
<dbReference type="AlphaFoldDB" id="A0AAV2HDF5"/>
<evidence type="ECO:0000256" key="2">
    <source>
        <dbReference type="PIRSR" id="PIRSR601952-2"/>
    </source>
</evidence>
<evidence type="ECO:0000313" key="4">
    <source>
        <dbReference type="Proteomes" id="UP001497497"/>
    </source>
</evidence>
<reference evidence="3 4" key="1">
    <citation type="submission" date="2024-04" db="EMBL/GenBank/DDBJ databases">
        <authorList>
            <consortium name="Genoscope - CEA"/>
            <person name="William W."/>
        </authorList>
    </citation>
    <scope>NUCLEOTIDE SEQUENCE [LARGE SCALE GENOMIC DNA]</scope>
</reference>
<feature type="binding site" evidence="2">
    <location>
        <position position="127"/>
    </location>
    <ligand>
        <name>Zn(2+)</name>
        <dbReference type="ChEBI" id="CHEBI:29105"/>
        <label>2</label>
    </ligand>
</feature>
<comment type="cofactor">
    <cofactor evidence="2">
        <name>Mg(2+)</name>
        <dbReference type="ChEBI" id="CHEBI:18420"/>
    </cofactor>
    <text evidence="2">Binds 1 Mg(2+) ion.</text>
</comment>
<name>A0AAV2HDF5_LYMST</name>
<dbReference type="PANTHER" id="PTHR11596:SF91">
    <property type="entry name" value="ALKALINE PHOSPHATASE-RELATED"/>
    <property type="match status" value="1"/>
</dbReference>
<accession>A0AAV2HDF5</accession>
<keyword evidence="2" id="KW-0460">Magnesium</keyword>
<sequence>QDWIDDKAGRGIPHKFIYNKGGLDDVNVTGVDFLLGLFSQSHMSFDVNRNVTREPALHEMAEKAIGILRKNGKGYFLLVEGGRIDSAHHDSQASKALHDVLALARAVETAVRLTDRSDTLILVTADHSHVMSIAGYASRGNPILGISDLGGSANLERPLDLVPYTTIVYGNGPGFTSPRANLTSVDTENPEYTFQSAVHMESETHGGEDVAVYAIGPQSFLFSGVHENSYLPIAMAYASCVGPYADGQNRPCAKADVKRVY</sequence>
<dbReference type="EMBL" id="CAXITT010000084">
    <property type="protein sequence ID" value="CAL1531293.1"/>
    <property type="molecule type" value="Genomic_DNA"/>
</dbReference>
<evidence type="ECO:0000256" key="1">
    <source>
        <dbReference type="ARBA" id="ARBA00012647"/>
    </source>
</evidence>
<dbReference type="SUPFAM" id="SSF53649">
    <property type="entry name" value="Alkaline phosphatase-like"/>
    <property type="match status" value="1"/>
</dbReference>
<feature type="non-terminal residue" evidence="3">
    <location>
        <position position="1"/>
    </location>
</feature>
<dbReference type="InterPro" id="IPR017850">
    <property type="entry name" value="Alkaline_phosphatase_core_sf"/>
</dbReference>
<dbReference type="Proteomes" id="UP001497497">
    <property type="component" value="Unassembled WGS sequence"/>
</dbReference>
<keyword evidence="2" id="KW-0862">Zinc</keyword>
<dbReference type="GO" id="GO:0046872">
    <property type="term" value="F:metal ion binding"/>
    <property type="evidence" value="ECO:0007669"/>
    <property type="project" value="UniProtKB-KW"/>
</dbReference>
<dbReference type="Gene3D" id="3.40.720.10">
    <property type="entry name" value="Alkaline Phosphatase, subunit A"/>
    <property type="match status" value="1"/>
</dbReference>
<gene>
    <name evidence="3" type="ORF">GSLYS_00005388001</name>
</gene>
<dbReference type="SMART" id="SM00098">
    <property type="entry name" value="alkPPc"/>
    <property type="match status" value="1"/>
</dbReference>
<dbReference type="InterPro" id="IPR001952">
    <property type="entry name" value="Alkaline_phosphatase"/>
</dbReference>
<feature type="non-terminal residue" evidence="3">
    <location>
        <position position="261"/>
    </location>
</feature>
<feature type="binding site" evidence="2">
    <location>
        <position position="89"/>
    </location>
    <ligand>
        <name>Zn(2+)</name>
        <dbReference type="ChEBI" id="CHEBI:29105"/>
        <label>2</label>
    </ligand>
</feature>
<evidence type="ECO:0000313" key="3">
    <source>
        <dbReference type="EMBL" id="CAL1531293.1"/>
    </source>
</evidence>
<protein>
    <recommendedName>
        <fullName evidence="1">alkaline phosphatase</fullName>
        <ecNumber evidence="1">3.1.3.1</ecNumber>
    </recommendedName>
</protein>
<dbReference type="GO" id="GO:0004035">
    <property type="term" value="F:alkaline phosphatase activity"/>
    <property type="evidence" value="ECO:0007669"/>
    <property type="project" value="UniProtKB-EC"/>
</dbReference>
<dbReference type="PANTHER" id="PTHR11596">
    <property type="entry name" value="ALKALINE PHOSPHATASE"/>
    <property type="match status" value="1"/>
</dbReference>
<organism evidence="3 4">
    <name type="scientific">Lymnaea stagnalis</name>
    <name type="common">Great pond snail</name>
    <name type="synonym">Helix stagnalis</name>
    <dbReference type="NCBI Taxonomy" id="6523"/>
    <lineage>
        <taxon>Eukaryota</taxon>
        <taxon>Metazoa</taxon>
        <taxon>Spiralia</taxon>
        <taxon>Lophotrochozoa</taxon>
        <taxon>Mollusca</taxon>
        <taxon>Gastropoda</taxon>
        <taxon>Heterobranchia</taxon>
        <taxon>Euthyneura</taxon>
        <taxon>Panpulmonata</taxon>
        <taxon>Hygrophila</taxon>
        <taxon>Lymnaeoidea</taxon>
        <taxon>Lymnaeidae</taxon>
        <taxon>Lymnaea</taxon>
    </lineage>
</organism>
<comment type="caution">
    <text evidence="3">The sequence shown here is derived from an EMBL/GenBank/DDBJ whole genome shotgun (WGS) entry which is preliminary data.</text>
</comment>
<keyword evidence="4" id="KW-1185">Reference proteome</keyword>
<proteinExistence type="predicted"/>